<dbReference type="RefSeq" id="WP_161103665.1">
    <property type="nucleotide sequence ID" value="NZ_JBHLYI010000006.1"/>
</dbReference>
<comment type="caution">
    <text evidence="2">The sequence shown here is derived from an EMBL/GenBank/DDBJ whole genome shotgun (WGS) entry which is preliminary data.</text>
</comment>
<organism evidence="2 3">
    <name type="scientific">Actinomadura rayongensis</name>
    <dbReference type="NCBI Taxonomy" id="1429076"/>
    <lineage>
        <taxon>Bacteria</taxon>
        <taxon>Bacillati</taxon>
        <taxon>Actinomycetota</taxon>
        <taxon>Actinomycetes</taxon>
        <taxon>Streptosporangiales</taxon>
        <taxon>Thermomonosporaceae</taxon>
        <taxon>Actinomadura</taxon>
    </lineage>
</organism>
<dbReference type="PRINTS" id="PR01950">
    <property type="entry name" value="LANCSUPER"/>
</dbReference>
<keyword evidence="3" id="KW-1185">Reference proteome</keyword>
<dbReference type="AlphaFoldDB" id="A0A6I4W9Y6"/>
<keyword evidence="1" id="KW-0479">Metal-binding</keyword>
<feature type="binding site" evidence="1">
    <location>
        <position position="295"/>
    </location>
    <ligand>
        <name>Zn(2+)</name>
        <dbReference type="ChEBI" id="CHEBI:29105"/>
    </ligand>
</feature>
<dbReference type="OrthoDB" id="1882482at2"/>
<feature type="binding site" evidence="1">
    <location>
        <position position="245"/>
    </location>
    <ligand>
        <name>Zn(2+)</name>
        <dbReference type="ChEBI" id="CHEBI:29105"/>
    </ligand>
</feature>
<feature type="binding site" evidence="1">
    <location>
        <position position="294"/>
    </location>
    <ligand>
        <name>Zn(2+)</name>
        <dbReference type="ChEBI" id="CHEBI:29105"/>
    </ligand>
</feature>
<dbReference type="SUPFAM" id="SSF158745">
    <property type="entry name" value="LanC-like"/>
    <property type="match status" value="1"/>
</dbReference>
<name>A0A6I4W9Y6_9ACTN</name>
<dbReference type="GO" id="GO:0046872">
    <property type="term" value="F:metal ion binding"/>
    <property type="evidence" value="ECO:0007669"/>
    <property type="project" value="UniProtKB-KW"/>
</dbReference>
<protein>
    <submittedName>
        <fullName evidence="2">Lanthionine synthetase</fullName>
    </submittedName>
</protein>
<dbReference type="Proteomes" id="UP000431901">
    <property type="component" value="Unassembled WGS sequence"/>
</dbReference>
<accession>A0A6I4W9Y6</accession>
<dbReference type="PRINTS" id="PR01955">
    <property type="entry name" value="LANCFRANKIA"/>
</dbReference>
<dbReference type="InterPro" id="IPR007822">
    <property type="entry name" value="LANC-like"/>
</dbReference>
<evidence type="ECO:0000313" key="3">
    <source>
        <dbReference type="Proteomes" id="UP000431901"/>
    </source>
</evidence>
<dbReference type="Gene3D" id="1.50.10.20">
    <property type="match status" value="1"/>
</dbReference>
<dbReference type="CDD" id="cd04793">
    <property type="entry name" value="LanC"/>
    <property type="match status" value="1"/>
</dbReference>
<keyword evidence="1" id="KW-0862">Zinc</keyword>
<dbReference type="Pfam" id="PF05147">
    <property type="entry name" value="LANC_like"/>
    <property type="match status" value="1"/>
</dbReference>
<dbReference type="EMBL" id="WUTW01000002">
    <property type="protein sequence ID" value="MXQ65590.1"/>
    <property type="molecule type" value="Genomic_DNA"/>
</dbReference>
<dbReference type="SMART" id="SM01260">
    <property type="entry name" value="LANC_like"/>
    <property type="match status" value="1"/>
</dbReference>
<evidence type="ECO:0000256" key="1">
    <source>
        <dbReference type="PIRSR" id="PIRSR607822-1"/>
    </source>
</evidence>
<reference evidence="2 3" key="1">
    <citation type="submission" date="2019-12" db="EMBL/GenBank/DDBJ databases">
        <title>Nocardia macrotermitis sp. nov. and Nocardia aurantia sp. nov., isolated from the gut of the fungus growing-termite Macrotermes natalensis.</title>
        <authorList>
            <person name="Christine B."/>
            <person name="Rene B."/>
        </authorList>
    </citation>
    <scope>NUCLEOTIDE SEQUENCE [LARGE SCALE GENOMIC DNA]</scope>
    <source>
        <strain evidence="2 3">DSM 102126</strain>
    </source>
</reference>
<proteinExistence type="predicted"/>
<dbReference type="InterPro" id="IPR033889">
    <property type="entry name" value="LanC"/>
</dbReference>
<evidence type="ECO:0000313" key="2">
    <source>
        <dbReference type="EMBL" id="MXQ65590.1"/>
    </source>
</evidence>
<gene>
    <name evidence="2" type="ORF">GQ466_16295</name>
</gene>
<dbReference type="GO" id="GO:0031179">
    <property type="term" value="P:peptide modification"/>
    <property type="evidence" value="ECO:0007669"/>
    <property type="project" value="InterPro"/>
</dbReference>
<sequence>MTAGQSLAEGAAGIALWHLESGQRAQARAALEHAVADGVSVAGGASLYYGAPALAYVLTTATAASGLPGLTQATAVAVDGTRRVVHDRLEAAHRRIDRRERPEYAEYDLIRGLTGLGVVLRRIGEPDLLRKVLDYLVRLTEPLDGLPGWWNRTGPHRDRTDWAGGHSNHGIAHGIPGPLALLSLTHLDGTHVPGHLDAIARITAWLDAWEQHTDNGSAWWPQWLSRDEMQRGQPNQPGPLRPSWCYGTPGIARAQQLAGRAVSDAHRQRHAEAAFTACAQDPTQTRRLTDRSLCHGTAGLLATGRRIAADASTPIPQSPLVRLHANSGPDDEPAGFLDGAAGAVLATATTTTSWDACLLLY</sequence>